<evidence type="ECO:0000256" key="6">
    <source>
        <dbReference type="ARBA" id="ARBA00022695"/>
    </source>
</evidence>
<dbReference type="OrthoDB" id="9775031at2"/>
<dbReference type="InterPro" id="IPR001451">
    <property type="entry name" value="Hexapep"/>
</dbReference>
<keyword evidence="12 18" id="KW-0511">Multifunctional enzyme</keyword>
<dbReference type="GO" id="GO:0043886">
    <property type="term" value="F:structural constituent of carboxysome shell"/>
    <property type="evidence" value="ECO:0007669"/>
    <property type="project" value="UniProtKB-ARBA"/>
</dbReference>
<feature type="binding site" evidence="18">
    <location>
        <position position="443"/>
    </location>
    <ligand>
        <name>acetyl-CoA</name>
        <dbReference type="ChEBI" id="CHEBI:57288"/>
    </ligand>
</feature>
<dbReference type="InterPro" id="IPR029044">
    <property type="entry name" value="Nucleotide-diphossugar_trans"/>
</dbReference>
<dbReference type="UniPathway" id="UPA00113">
    <property type="reaction ID" value="UER00532"/>
</dbReference>
<evidence type="ECO:0000256" key="18">
    <source>
        <dbReference type="HAMAP-Rule" id="MF_01631"/>
    </source>
</evidence>
<evidence type="ECO:0000256" key="4">
    <source>
        <dbReference type="ARBA" id="ARBA00022490"/>
    </source>
</evidence>
<organism evidence="20 21">
    <name type="scientific">Neosynechococcus sphagnicola sy1</name>
    <dbReference type="NCBI Taxonomy" id="1497020"/>
    <lineage>
        <taxon>Bacteria</taxon>
        <taxon>Bacillati</taxon>
        <taxon>Cyanobacteriota</taxon>
        <taxon>Cyanophyceae</taxon>
        <taxon>Neosynechococcales</taxon>
        <taxon>Neosynechococcaceae</taxon>
        <taxon>Neosynechococcus</taxon>
    </lineage>
</organism>
<dbReference type="HAMAP" id="MF_01631">
    <property type="entry name" value="GlmU"/>
    <property type="match status" value="1"/>
</dbReference>
<keyword evidence="8 18" id="KW-0677">Repeat</keyword>
<dbReference type="GO" id="GO:0005737">
    <property type="term" value="C:cytoplasm"/>
    <property type="evidence" value="ECO:0007669"/>
    <property type="project" value="UniProtKB-SubCell"/>
</dbReference>
<feature type="binding site" evidence="18">
    <location>
        <begin position="7"/>
        <end position="10"/>
    </location>
    <ligand>
        <name>UDP-N-acetyl-alpha-D-glucosamine</name>
        <dbReference type="ChEBI" id="CHEBI:57705"/>
    </ligand>
</feature>
<name>A0A098TKQ3_9CYAN</name>
<evidence type="ECO:0000256" key="13">
    <source>
        <dbReference type="ARBA" id="ARBA00023315"/>
    </source>
</evidence>
<feature type="binding site" evidence="18">
    <location>
        <position position="383"/>
    </location>
    <ligand>
        <name>acetyl-CoA</name>
        <dbReference type="ChEBI" id="CHEBI:57288"/>
    </ligand>
</feature>
<dbReference type="Pfam" id="PF12804">
    <property type="entry name" value="NTP_transf_3"/>
    <property type="match status" value="1"/>
</dbReference>
<evidence type="ECO:0000256" key="16">
    <source>
        <dbReference type="ARBA" id="ARBA00048493"/>
    </source>
</evidence>
<dbReference type="GO" id="GO:0019134">
    <property type="term" value="F:glucosamine-1-phosphate N-acetyltransferase activity"/>
    <property type="evidence" value="ECO:0007669"/>
    <property type="project" value="UniProtKB-UniRule"/>
</dbReference>
<keyword evidence="9 18" id="KW-0460">Magnesium</keyword>
<comment type="caution">
    <text evidence="18">Lacks conserved residue(s) required for the propagation of feature annotation.</text>
</comment>
<evidence type="ECO:0000256" key="2">
    <source>
        <dbReference type="ARBA" id="ARBA00007707"/>
    </source>
</evidence>
<feature type="binding site" evidence="18">
    <location>
        <position position="21"/>
    </location>
    <ligand>
        <name>UDP-N-acetyl-alpha-D-glucosamine</name>
        <dbReference type="ChEBI" id="CHEBI:57705"/>
    </ligand>
</feature>
<accession>A0A098TKQ3</accession>
<feature type="binding site" evidence="18">
    <location>
        <position position="336"/>
    </location>
    <ligand>
        <name>UDP-N-acetyl-alpha-D-glucosamine</name>
        <dbReference type="ChEBI" id="CHEBI:57705"/>
    </ligand>
</feature>
<keyword evidence="10 18" id="KW-0133">Cell shape</keyword>
<evidence type="ECO:0000313" key="20">
    <source>
        <dbReference type="EMBL" id="KGF72869.1"/>
    </source>
</evidence>
<feature type="region of interest" description="Pyrophosphorylase" evidence="18">
    <location>
        <begin position="1"/>
        <end position="233"/>
    </location>
</feature>
<comment type="pathway">
    <text evidence="18">Nucleotide-sugar biosynthesis; UDP-N-acetyl-alpha-D-glucosamine biosynthesis; N-acetyl-alpha-D-glucosamine 1-phosphate from alpha-D-glucosamine 6-phosphate (route II): step 2/2.</text>
</comment>
<feature type="binding site" evidence="18">
    <location>
        <position position="426"/>
    </location>
    <ligand>
        <name>acetyl-CoA</name>
        <dbReference type="ChEBI" id="CHEBI:57288"/>
    </ligand>
</feature>
<dbReference type="RefSeq" id="WP_036532527.1">
    <property type="nucleotide sequence ID" value="NZ_JJML01000017.1"/>
</dbReference>
<dbReference type="PANTHER" id="PTHR43584:SF3">
    <property type="entry name" value="BIFUNCTIONAL PROTEIN GLMU"/>
    <property type="match status" value="1"/>
</dbReference>
<feature type="binding site" evidence="18">
    <location>
        <begin position="389"/>
        <end position="390"/>
    </location>
    <ligand>
        <name>acetyl-CoA</name>
        <dbReference type="ChEBI" id="CHEBI:57288"/>
    </ligand>
</feature>
<reference evidence="20 21" key="1">
    <citation type="journal article" date="2014" name="Mol. Ecol.">
        <title>Evolution of Synechococcus.</title>
        <authorList>
            <person name="Dvorak P."/>
            <person name="Casamatta D."/>
            <person name="Hasler P."/>
            <person name="Poulickova A."/>
            <person name="Ondrej V."/>
            <person name="Sanges R."/>
        </authorList>
    </citation>
    <scope>NUCLEOTIDE SEQUENCE [LARGE SCALE GENOMIC DNA]</scope>
    <source>
        <strain evidence="20 21">CAUP A 1101</strain>
    </source>
</reference>
<comment type="cofactor">
    <cofactor evidence="18">
        <name>Mg(2+)</name>
        <dbReference type="ChEBI" id="CHEBI:18420"/>
    </cofactor>
    <text evidence="18">Binds 1 Mg(2+) ion per subunit.</text>
</comment>
<dbReference type="SUPFAM" id="SSF53448">
    <property type="entry name" value="Nucleotide-diphospho-sugar transferases"/>
    <property type="match status" value="1"/>
</dbReference>
<dbReference type="EMBL" id="JJML01000017">
    <property type="protein sequence ID" value="KGF72869.1"/>
    <property type="molecule type" value="Genomic_DNA"/>
</dbReference>
<feature type="binding site" evidence="18">
    <location>
        <position position="380"/>
    </location>
    <ligand>
        <name>UDP-N-acetyl-alpha-D-glucosamine</name>
        <dbReference type="ChEBI" id="CHEBI:57705"/>
    </ligand>
</feature>
<dbReference type="NCBIfam" id="NF010940">
    <property type="entry name" value="PRK14360.1"/>
    <property type="match status" value="1"/>
</dbReference>
<evidence type="ECO:0000256" key="10">
    <source>
        <dbReference type="ARBA" id="ARBA00022960"/>
    </source>
</evidence>
<evidence type="ECO:0000259" key="19">
    <source>
        <dbReference type="Pfam" id="PF12804"/>
    </source>
</evidence>
<keyword evidence="21" id="KW-1185">Reference proteome</keyword>
<dbReference type="CDD" id="cd02540">
    <property type="entry name" value="GT2_GlmU_N_bac"/>
    <property type="match status" value="1"/>
</dbReference>
<dbReference type="Gene3D" id="2.160.10.10">
    <property type="entry name" value="Hexapeptide repeat proteins"/>
    <property type="match status" value="1"/>
</dbReference>
<dbReference type="GO" id="GO:0006048">
    <property type="term" value="P:UDP-N-acetylglucosamine biosynthetic process"/>
    <property type="evidence" value="ECO:0007669"/>
    <property type="project" value="UniProtKB-UniPathway"/>
</dbReference>
<evidence type="ECO:0000256" key="7">
    <source>
        <dbReference type="ARBA" id="ARBA00022723"/>
    </source>
</evidence>
<keyword evidence="5 18" id="KW-0808">Transferase</keyword>
<feature type="binding site" evidence="18">
    <location>
        <position position="162"/>
    </location>
    <ligand>
        <name>UDP-N-acetyl-alpha-D-glucosamine</name>
        <dbReference type="ChEBI" id="CHEBI:57705"/>
    </ligand>
</feature>
<feature type="binding site" evidence="18">
    <location>
        <begin position="85"/>
        <end position="86"/>
    </location>
    <ligand>
        <name>UDP-N-acetyl-alpha-D-glucosamine</name>
        <dbReference type="ChEBI" id="CHEBI:57705"/>
    </ligand>
</feature>
<proteinExistence type="inferred from homology"/>
<comment type="similarity">
    <text evidence="3 18">In the N-terminal section; belongs to the N-acetylglucosamine-1-phosphate uridyltransferase family.</text>
</comment>
<dbReference type="InterPro" id="IPR005882">
    <property type="entry name" value="Bifunctional_GlmU"/>
</dbReference>
<feature type="binding site" evidence="18">
    <location>
        <position position="369"/>
    </location>
    <ligand>
        <name>UDP-N-acetyl-alpha-D-glucosamine</name>
        <dbReference type="ChEBI" id="CHEBI:57705"/>
    </ligand>
</feature>
<keyword evidence="11 18" id="KW-0573">Peptidoglycan synthesis</keyword>
<dbReference type="Gene3D" id="3.90.550.10">
    <property type="entry name" value="Spore Coat Polysaccharide Biosynthesis Protein SpsA, Chain A"/>
    <property type="match status" value="1"/>
</dbReference>
<dbReference type="InterPro" id="IPR050065">
    <property type="entry name" value="GlmU-like"/>
</dbReference>
<evidence type="ECO:0000256" key="14">
    <source>
        <dbReference type="ARBA" id="ARBA00023316"/>
    </source>
</evidence>
<dbReference type="InterPro" id="IPR025877">
    <property type="entry name" value="MobA-like_NTP_Trfase"/>
</dbReference>
<feature type="binding site" evidence="18">
    <location>
        <position position="231"/>
    </location>
    <ligand>
        <name>UDP-N-acetyl-alpha-D-glucosamine</name>
        <dbReference type="ChEBI" id="CHEBI:57705"/>
    </ligand>
</feature>
<comment type="pathway">
    <text evidence="18">Bacterial outer membrane biogenesis; LPS lipid A biosynthesis.</text>
</comment>
<dbReference type="GO" id="GO:0009245">
    <property type="term" value="P:lipid A biosynthetic process"/>
    <property type="evidence" value="ECO:0007669"/>
    <property type="project" value="UniProtKB-UniRule"/>
</dbReference>
<sequence length="463" mass="50108">MVAVAILAAGRGTRMKSDLPKVLHKLGGRSLVEWAIHSCCEIPSTRSFVIVGYRSELVKTALANSPWVSVLQPSVEFVEQTQQLGTGHAIQQLLPHLAGFQGNLLVLNGDVPLLRPQTLQLLLQTHEEHGNAATILAAHLPNPKGYGRVFCDGNNVLKQIVEDRDCTPAQKQNRRINAGVYCFRWTDLAQVLPNLGTNNEQQEYYLTDAVNFLNPVMVVDVEDYQEIMGVNDRKQLAIAYEILQARIKDDWMASGVTLIDPESITIDDTVELQPDVIIEPQTHLRGKTLIQAGAHLGPGSLIENSQIGANVTVLYSVVSDSVVAAGCRIGPYAHLRGHVQVGESCRIGNFVELKHTSLGDRTNVAHLSYLGDATLGTQVNVGAGTITANYDGVKKHPTHIGDRSKTGANSVLVAPVTLGADVTVAAGSVITKDVPEDCLTIARARQINKLGWRLSPQVPPTQP</sequence>
<protein>
    <recommendedName>
        <fullName evidence="18">Bifunctional protein GlmU</fullName>
    </recommendedName>
    <domain>
        <recommendedName>
            <fullName evidence="18">UDP-N-acetylglucosamine pyrophosphorylase</fullName>
            <ecNumber evidence="18">2.7.7.23</ecNumber>
        </recommendedName>
        <alternativeName>
            <fullName evidence="18">N-acetylglucosamine-1-phosphate uridyltransferase</fullName>
        </alternativeName>
    </domain>
    <domain>
        <recommendedName>
            <fullName evidence="18">Glucosamine-1-phosphate N-acetyltransferase</fullName>
            <ecNumber evidence="18">2.3.1.157</ecNumber>
        </recommendedName>
    </domain>
</protein>
<feature type="binding site" evidence="18">
    <location>
        <position position="354"/>
    </location>
    <ligand>
        <name>UDP-N-acetyl-alpha-D-glucosamine</name>
        <dbReference type="ChEBI" id="CHEBI:57705"/>
    </ligand>
</feature>
<dbReference type="GO" id="GO:0009252">
    <property type="term" value="P:peptidoglycan biosynthetic process"/>
    <property type="evidence" value="ECO:0007669"/>
    <property type="project" value="UniProtKB-UniRule"/>
</dbReference>
<evidence type="ECO:0000256" key="3">
    <source>
        <dbReference type="ARBA" id="ARBA00007947"/>
    </source>
</evidence>
<dbReference type="GO" id="GO:0000902">
    <property type="term" value="P:cell morphogenesis"/>
    <property type="evidence" value="ECO:0007669"/>
    <property type="project" value="UniProtKB-UniRule"/>
</dbReference>
<dbReference type="GO" id="GO:0016020">
    <property type="term" value="C:membrane"/>
    <property type="evidence" value="ECO:0007669"/>
    <property type="project" value="GOC"/>
</dbReference>
<dbReference type="SUPFAM" id="SSF51161">
    <property type="entry name" value="Trimeric LpxA-like enzymes"/>
    <property type="match status" value="1"/>
</dbReference>
<dbReference type="GO" id="GO:0000287">
    <property type="term" value="F:magnesium ion binding"/>
    <property type="evidence" value="ECO:0007669"/>
    <property type="project" value="UniProtKB-UniRule"/>
</dbReference>
<feature type="region of interest" description="N-acetyltransferase" evidence="18">
    <location>
        <begin position="255"/>
        <end position="463"/>
    </location>
</feature>
<comment type="catalytic activity">
    <reaction evidence="16 18">
        <text>N-acetyl-alpha-D-glucosamine 1-phosphate + UTP + H(+) = UDP-N-acetyl-alpha-D-glucosamine + diphosphate</text>
        <dbReference type="Rhea" id="RHEA:13509"/>
        <dbReference type="ChEBI" id="CHEBI:15378"/>
        <dbReference type="ChEBI" id="CHEBI:33019"/>
        <dbReference type="ChEBI" id="CHEBI:46398"/>
        <dbReference type="ChEBI" id="CHEBI:57705"/>
        <dbReference type="ChEBI" id="CHEBI:57776"/>
        <dbReference type="EC" id="2.7.7.23"/>
    </reaction>
</comment>
<dbReference type="InterPro" id="IPR011004">
    <property type="entry name" value="Trimer_LpxA-like_sf"/>
</dbReference>
<dbReference type="EC" id="2.3.1.157" evidence="18"/>
<feature type="active site" description="Proton acceptor" evidence="18">
    <location>
        <position position="366"/>
    </location>
</feature>
<dbReference type="GO" id="GO:0071555">
    <property type="term" value="P:cell wall organization"/>
    <property type="evidence" value="ECO:0007669"/>
    <property type="project" value="UniProtKB-KW"/>
</dbReference>
<dbReference type="GO" id="GO:0003977">
    <property type="term" value="F:UDP-N-acetylglucosamine diphosphorylase activity"/>
    <property type="evidence" value="ECO:0007669"/>
    <property type="project" value="UniProtKB-UniRule"/>
</dbReference>
<dbReference type="STRING" id="1497020.DO97_03890"/>
<dbReference type="Proteomes" id="UP000030170">
    <property type="component" value="Unassembled WGS sequence"/>
</dbReference>
<evidence type="ECO:0000256" key="11">
    <source>
        <dbReference type="ARBA" id="ARBA00022984"/>
    </source>
</evidence>
<evidence type="ECO:0000256" key="12">
    <source>
        <dbReference type="ARBA" id="ARBA00023268"/>
    </source>
</evidence>
<feature type="binding site" evidence="18">
    <location>
        <position position="110"/>
    </location>
    <ligand>
        <name>Mg(2+)</name>
        <dbReference type="ChEBI" id="CHEBI:18420"/>
    </ligand>
</feature>
<keyword evidence="6 18" id="KW-0548">Nucleotidyltransferase</keyword>
<keyword evidence="7 18" id="KW-0479">Metal-binding</keyword>
<comment type="function">
    <text evidence="17 18">Catalyzes the last two sequential reactions in the de novo biosynthetic pathway for UDP-N-acetylglucosamine (UDP-GlcNAc). The C-terminal domain catalyzes the transfer of acetyl group from acetyl coenzyme A to glucosamine-1-phosphate (GlcN-1-P) to produce N-acetylglucosamine-1-phosphate (GlcNAc-1-P), which is converted into UDP-GlcNAc by the transfer of uridine 5-monophosphate (from uridine 5-triphosphate), a reaction catalyzed by the N-terminal domain.</text>
</comment>
<evidence type="ECO:0000256" key="9">
    <source>
        <dbReference type="ARBA" id="ARBA00022842"/>
    </source>
</evidence>
<feature type="region of interest" description="Linker" evidence="18">
    <location>
        <begin position="234"/>
        <end position="254"/>
    </location>
</feature>
<evidence type="ECO:0000256" key="1">
    <source>
        <dbReference type="ARBA" id="ARBA00004496"/>
    </source>
</evidence>
<feature type="binding site" evidence="18">
    <location>
        <position position="231"/>
    </location>
    <ligand>
        <name>Mg(2+)</name>
        <dbReference type="ChEBI" id="CHEBI:18420"/>
    </ligand>
</feature>
<keyword evidence="13 18" id="KW-0012">Acyltransferase</keyword>
<keyword evidence="4 18" id="KW-0963">Cytoplasm</keyword>
<comment type="subunit">
    <text evidence="18">Homotrimer.</text>
</comment>
<dbReference type="InterPro" id="IPR038009">
    <property type="entry name" value="GlmU_C_LbH"/>
</dbReference>
<evidence type="ECO:0000256" key="17">
    <source>
        <dbReference type="ARBA" id="ARBA00049628"/>
    </source>
</evidence>
<dbReference type="GO" id="GO:0008360">
    <property type="term" value="P:regulation of cell shape"/>
    <property type="evidence" value="ECO:0007669"/>
    <property type="project" value="UniProtKB-KW"/>
</dbReference>
<feature type="domain" description="MobA-like NTP transferase" evidence="19">
    <location>
        <begin position="5"/>
        <end position="137"/>
    </location>
</feature>
<dbReference type="PANTHER" id="PTHR43584">
    <property type="entry name" value="NUCLEOTIDYL TRANSFERASE"/>
    <property type="match status" value="1"/>
</dbReference>
<comment type="catalytic activity">
    <reaction evidence="15 18">
        <text>alpha-D-glucosamine 1-phosphate + acetyl-CoA = N-acetyl-alpha-D-glucosamine 1-phosphate + CoA + H(+)</text>
        <dbReference type="Rhea" id="RHEA:13725"/>
        <dbReference type="ChEBI" id="CHEBI:15378"/>
        <dbReference type="ChEBI" id="CHEBI:57287"/>
        <dbReference type="ChEBI" id="CHEBI:57288"/>
        <dbReference type="ChEBI" id="CHEBI:57776"/>
        <dbReference type="ChEBI" id="CHEBI:58516"/>
        <dbReference type="EC" id="2.3.1.157"/>
    </reaction>
</comment>
<feature type="binding site" evidence="18">
    <location>
        <position position="80"/>
    </location>
    <ligand>
        <name>UDP-N-acetyl-alpha-D-glucosamine</name>
        <dbReference type="ChEBI" id="CHEBI:57705"/>
    </ligand>
</feature>
<dbReference type="NCBIfam" id="TIGR01173">
    <property type="entry name" value="glmU"/>
    <property type="match status" value="1"/>
</dbReference>
<evidence type="ECO:0000256" key="15">
    <source>
        <dbReference type="ARBA" id="ARBA00048247"/>
    </source>
</evidence>
<keyword evidence="14 18" id="KW-0961">Cell wall biogenesis/degradation</keyword>
<evidence type="ECO:0000256" key="8">
    <source>
        <dbReference type="ARBA" id="ARBA00022737"/>
    </source>
</evidence>
<evidence type="ECO:0000256" key="5">
    <source>
        <dbReference type="ARBA" id="ARBA00022679"/>
    </source>
</evidence>
<dbReference type="GO" id="GO:0031470">
    <property type="term" value="C:carboxysome"/>
    <property type="evidence" value="ECO:0007669"/>
    <property type="project" value="UniProtKB-ARBA"/>
</dbReference>
<dbReference type="AlphaFoldDB" id="A0A098TKQ3"/>
<comment type="caution">
    <text evidence="20">The sequence shown here is derived from an EMBL/GenBank/DDBJ whole genome shotgun (WGS) entry which is preliminary data.</text>
</comment>
<dbReference type="EC" id="2.7.7.23" evidence="18"/>
<comment type="similarity">
    <text evidence="2 18">In the C-terminal section; belongs to the transferase hexapeptide repeat family.</text>
</comment>
<comment type="pathway">
    <text evidence="18">Nucleotide-sugar biosynthesis; UDP-N-acetyl-alpha-D-glucosamine biosynthesis; UDP-N-acetyl-alpha-D-glucosamine from N-acetyl-alpha-D-glucosamine 1-phosphate: step 1/1.</text>
</comment>
<dbReference type="CDD" id="cd03353">
    <property type="entry name" value="LbH_GlmU_C"/>
    <property type="match status" value="1"/>
</dbReference>
<dbReference type="UniPathway" id="UPA00973"/>
<feature type="binding site" evidence="18">
    <location>
        <position position="177"/>
    </location>
    <ligand>
        <name>UDP-N-acetyl-alpha-D-glucosamine</name>
        <dbReference type="ChEBI" id="CHEBI:57705"/>
    </ligand>
</feature>
<dbReference type="Pfam" id="PF00132">
    <property type="entry name" value="Hexapep"/>
    <property type="match status" value="2"/>
</dbReference>
<evidence type="ECO:0000313" key="21">
    <source>
        <dbReference type="Proteomes" id="UP000030170"/>
    </source>
</evidence>
<comment type="subcellular location">
    <subcellularLocation>
        <location evidence="1 18">Cytoplasm</location>
    </subcellularLocation>
</comment>
<feature type="binding site" evidence="18">
    <location>
        <position position="147"/>
    </location>
    <ligand>
        <name>UDP-N-acetyl-alpha-D-glucosamine</name>
        <dbReference type="ChEBI" id="CHEBI:57705"/>
    </ligand>
</feature>
<gene>
    <name evidence="18 20" type="primary">glmU</name>
    <name evidence="20" type="ORF">DO97_03890</name>
</gene>